<reference evidence="2 3" key="1">
    <citation type="journal article" date="2022" name="bioRxiv">
        <title>Genomics of Preaxostyla Flagellates Illuminates Evolutionary Transitions and the Path Towards Mitochondrial Loss.</title>
        <authorList>
            <person name="Novak L.V.F."/>
            <person name="Treitli S.C."/>
            <person name="Pyrih J."/>
            <person name="Halakuc P."/>
            <person name="Pipaliya S.V."/>
            <person name="Vacek V."/>
            <person name="Brzon O."/>
            <person name="Soukal P."/>
            <person name="Eme L."/>
            <person name="Dacks J.B."/>
            <person name="Karnkowska A."/>
            <person name="Elias M."/>
            <person name="Hampl V."/>
        </authorList>
    </citation>
    <scope>NUCLEOTIDE SEQUENCE [LARGE SCALE GENOMIC DNA]</scope>
    <source>
        <strain evidence="2">NAU3</strain>
        <tissue evidence="2">Gut</tissue>
    </source>
</reference>
<protein>
    <submittedName>
        <fullName evidence="2">Uncharacterized protein</fullName>
    </submittedName>
</protein>
<feature type="compositionally biased region" description="Polar residues" evidence="1">
    <location>
        <begin position="83"/>
        <end position="101"/>
    </location>
</feature>
<comment type="caution">
    <text evidence="2">The sequence shown here is derived from an EMBL/GenBank/DDBJ whole genome shotgun (WGS) entry which is preliminary data.</text>
</comment>
<dbReference type="EMBL" id="JARBJD010000040">
    <property type="protein sequence ID" value="KAK2958203.1"/>
    <property type="molecule type" value="Genomic_DNA"/>
</dbReference>
<evidence type="ECO:0000313" key="2">
    <source>
        <dbReference type="EMBL" id="KAK2958203.1"/>
    </source>
</evidence>
<sequence>MSEATVLRCTIVIIVHQFTLPLLPISFLGHHTIRMHFMFLLHHPIVSDLIESGMLHGVNLDKTIVTPMCLVMVHFLSLIDSTQPPVRPGTDSQPAPTNFDQLTPGASDEHDSL</sequence>
<keyword evidence="3" id="KW-1185">Reference proteome</keyword>
<accession>A0ABQ9Y388</accession>
<evidence type="ECO:0000256" key="1">
    <source>
        <dbReference type="SAM" id="MobiDB-lite"/>
    </source>
</evidence>
<dbReference type="Proteomes" id="UP001281761">
    <property type="component" value="Unassembled WGS sequence"/>
</dbReference>
<name>A0ABQ9Y388_9EUKA</name>
<organism evidence="2 3">
    <name type="scientific">Blattamonas nauphoetae</name>
    <dbReference type="NCBI Taxonomy" id="2049346"/>
    <lineage>
        <taxon>Eukaryota</taxon>
        <taxon>Metamonada</taxon>
        <taxon>Preaxostyla</taxon>
        <taxon>Oxymonadida</taxon>
        <taxon>Blattamonas</taxon>
    </lineage>
</organism>
<feature type="region of interest" description="Disordered" evidence="1">
    <location>
        <begin position="83"/>
        <end position="113"/>
    </location>
</feature>
<gene>
    <name evidence="2" type="ORF">BLNAU_6907</name>
</gene>
<proteinExistence type="predicted"/>
<evidence type="ECO:0000313" key="3">
    <source>
        <dbReference type="Proteomes" id="UP001281761"/>
    </source>
</evidence>